<dbReference type="EMBL" id="JAKNGE010000011">
    <property type="protein sequence ID" value="MCG4745877.1"/>
    <property type="molecule type" value="Genomic_DNA"/>
</dbReference>
<feature type="transmembrane region" description="Helical" evidence="1">
    <location>
        <begin position="391"/>
        <end position="417"/>
    </location>
</feature>
<evidence type="ECO:0000256" key="1">
    <source>
        <dbReference type="SAM" id="Phobius"/>
    </source>
</evidence>
<reference evidence="3" key="1">
    <citation type="submission" date="2022-01" db="EMBL/GenBank/DDBJ databases">
        <title>Collection of gut derived symbiotic bacterial strains cultured from healthy donors.</title>
        <authorList>
            <person name="Lin H."/>
            <person name="Kohout C."/>
            <person name="Waligurski E."/>
            <person name="Pamer E.G."/>
        </authorList>
    </citation>
    <scope>NUCLEOTIDE SEQUENCE</scope>
    <source>
        <strain evidence="3">DFI.6.55</strain>
    </source>
</reference>
<organism evidence="3 4">
    <name type="scientific">Enterocloster aldenensis</name>
    <dbReference type="NCBI Taxonomy" id="358742"/>
    <lineage>
        <taxon>Bacteria</taxon>
        <taxon>Bacillati</taxon>
        <taxon>Bacillota</taxon>
        <taxon>Clostridia</taxon>
        <taxon>Lachnospirales</taxon>
        <taxon>Lachnospiraceae</taxon>
        <taxon>Enterocloster</taxon>
    </lineage>
</organism>
<sequence length="822" mass="85999">MGMESVYKLSVILNMVDQLTAPITRSSSQVSSTLAKLQGAFGTAALAGGGMTAAGVAITGGLMKVAGSTFETQDALAELKSLGVTDLQAVEDAARKFSDTWAGTTKADFISAAYDIKSGIASLSDEGVAQFTDLAGLTAKATKSTVGEMTSLFATGYGIYKDYYSDLSDLEFGQMFSGGIATAVRAYKTSGSEMAASISALGGTATSANVPLEEQLAILGTLQATMSGSEAATKYKALINTAAGAGEKLGLNFLDANNQLRSLPEILGILRGKYGDTIDAMEKQKIKEAFGSDEAVAVIDLLYGKTDELQSGILDMYDALGSGSGAAYDMAAAINSTESQKYTVLKQQLHNVNEELGVNLLPTVNSWIETGTKAVGTVSDWISRNQGLATAIMNAALFLGLFLTVTGSVISIIGVFGTGITRTIGLISGLKGGFETLRIYGMYAADGIKAMGAGLINMVRQGIASAAAALPGLISSVWGFTTALLANPVTWIVIGIVALVAGLILLWKNWDKVTAFVQGVWNGCVEKVRAGLDALGNFFKNTGEKIKNVFSGVFNSVRNIAASKMAAVKNVMGNVMGAAVSTVKSRLDNMKNAYQQNGGGIRGIAAAAMTGVKGYFTAGFDFLNTLTGGRLNGIKALWDGGMNKVKNVVTDAIGWFRESGGKIMDTFTEGIKSAVSKPVEAVKGALSKIRQMLPFSDAKEGPLSQLTLSGRKVFETLDAGMSQTADMPAETARDAFQALSSENGAALVQLMKNSNSKQLSSNQGTRQSFGFKTGNGSSKDGIVIQRLELKVSLDKIKEIPLLIKLIEEIKEKTNGNVSVETA</sequence>
<accession>A0AAW5BV63</accession>
<dbReference type="Proteomes" id="UP001299608">
    <property type="component" value="Unassembled WGS sequence"/>
</dbReference>
<dbReference type="Pfam" id="PF10145">
    <property type="entry name" value="PhageMin_Tail"/>
    <property type="match status" value="1"/>
</dbReference>
<dbReference type="AlphaFoldDB" id="A0AAW5BV63"/>
<keyword evidence="1" id="KW-0472">Membrane</keyword>
<gene>
    <name evidence="3" type="ORF">L0N08_10680</name>
</gene>
<keyword evidence="1" id="KW-1133">Transmembrane helix</keyword>
<dbReference type="RefSeq" id="WP_238053570.1">
    <property type="nucleotide sequence ID" value="NZ_JAKNGE010000011.1"/>
</dbReference>
<evidence type="ECO:0000313" key="4">
    <source>
        <dbReference type="Proteomes" id="UP001299608"/>
    </source>
</evidence>
<dbReference type="NCBIfam" id="TIGR01760">
    <property type="entry name" value="tape_meas_TP901"/>
    <property type="match status" value="1"/>
</dbReference>
<proteinExistence type="predicted"/>
<dbReference type="InterPro" id="IPR010090">
    <property type="entry name" value="Phage_tape_meas"/>
</dbReference>
<feature type="domain" description="Phage tail tape measure protein" evidence="2">
    <location>
        <begin position="91"/>
        <end position="291"/>
    </location>
</feature>
<protein>
    <submittedName>
        <fullName evidence="3">Phage tail tape measure protein</fullName>
    </submittedName>
</protein>
<comment type="caution">
    <text evidence="3">The sequence shown here is derived from an EMBL/GenBank/DDBJ whole genome shotgun (WGS) entry which is preliminary data.</text>
</comment>
<feature type="transmembrane region" description="Helical" evidence="1">
    <location>
        <begin position="489"/>
        <end position="507"/>
    </location>
</feature>
<evidence type="ECO:0000313" key="3">
    <source>
        <dbReference type="EMBL" id="MCG4745877.1"/>
    </source>
</evidence>
<keyword evidence="1" id="KW-0812">Transmembrane</keyword>
<evidence type="ECO:0000259" key="2">
    <source>
        <dbReference type="Pfam" id="PF10145"/>
    </source>
</evidence>
<name>A0AAW5BV63_9FIRM</name>
<feature type="transmembrane region" description="Helical" evidence="1">
    <location>
        <begin position="463"/>
        <end position="483"/>
    </location>
</feature>